<dbReference type="Proteomes" id="UP000198564">
    <property type="component" value="Unassembled WGS sequence"/>
</dbReference>
<dbReference type="PANTHER" id="PTHR33988">
    <property type="entry name" value="ENDORIBONUCLEASE MAZF-RELATED"/>
    <property type="match status" value="1"/>
</dbReference>
<accession>A0A1H6S130</accession>
<dbReference type="InterPro" id="IPR011067">
    <property type="entry name" value="Plasmid_toxin/cell-grow_inhib"/>
</dbReference>
<sequence>MKYEPKQRDIVIIDFEPSKGYEIKKRRPALILSRDEYNVSTNMIIVCPITSTNKKKPFLVPITVESLSAKYESKVNTNQVYSLDYSERANRNVQFVETLEEEQFYRIAQKFLYNFAFQL</sequence>
<organism evidence="3 4">
    <name type="scientific">Alkalibacterium gilvum</name>
    <dbReference type="NCBI Taxonomy" id="1130080"/>
    <lineage>
        <taxon>Bacteria</taxon>
        <taxon>Bacillati</taxon>
        <taxon>Bacillota</taxon>
        <taxon>Bacilli</taxon>
        <taxon>Lactobacillales</taxon>
        <taxon>Carnobacteriaceae</taxon>
        <taxon>Alkalibacterium</taxon>
    </lineage>
</organism>
<dbReference type="EMBL" id="FNYW01000004">
    <property type="protein sequence ID" value="SEI58477.1"/>
    <property type="molecule type" value="Genomic_DNA"/>
</dbReference>
<dbReference type="OrthoDB" id="9808744at2"/>
<dbReference type="GO" id="GO:0004521">
    <property type="term" value="F:RNA endonuclease activity"/>
    <property type="evidence" value="ECO:0007669"/>
    <property type="project" value="TreeGrafter"/>
</dbReference>
<name>A0A1H6S130_9LACT</name>
<dbReference type="GO" id="GO:0003677">
    <property type="term" value="F:DNA binding"/>
    <property type="evidence" value="ECO:0007669"/>
    <property type="project" value="InterPro"/>
</dbReference>
<dbReference type="PANTHER" id="PTHR33988:SF3">
    <property type="entry name" value="ENDORIBONUCLEASE TOXIN CHPB-RELATED"/>
    <property type="match status" value="1"/>
</dbReference>
<dbReference type="SUPFAM" id="SSF50118">
    <property type="entry name" value="Cell growth inhibitor/plasmid maintenance toxic component"/>
    <property type="match status" value="1"/>
</dbReference>
<dbReference type="GO" id="GO:0016075">
    <property type="term" value="P:rRNA catabolic process"/>
    <property type="evidence" value="ECO:0007669"/>
    <property type="project" value="TreeGrafter"/>
</dbReference>
<evidence type="ECO:0000256" key="1">
    <source>
        <dbReference type="ARBA" id="ARBA00007521"/>
    </source>
</evidence>
<evidence type="ECO:0000313" key="3">
    <source>
        <dbReference type="EMBL" id="SEI58477.1"/>
    </source>
</evidence>
<reference evidence="4" key="1">
    <citation type="submission" date="2016-10" db="EMBL/GenBank/DDBJ databases">
        <authorList>
            <person name="Varghese N."/>
            <person name="Submissions S."/>
        </authorList>
    </citation>
    <scope>NUCLEOTIDE SEQUENCE [LARGE SCALE GENOMIC DNA]</scope>
    <source>
        <strain evidence="4">DSM 25751</strain>
    </source>
</reference>
<keyword evidence="4" id="KW-1185">Reference proteome</keyword>
<protein>
    <submittedName>
        <fullName evidence="3">mRNA interferase MazF</fullName>
    </submittedName>
</protein>
<dbReference type="AlphaFoldDB" id="A0A1H6S130"/>
<dbReference type="Pfam" id="PF02452">
    <property type="entry name" value="PemK_toxin"/>
    <property type="match status" value="1"/>
</dbReference>
<comment type="similarity">
    <text evidence="1">Belongs to the PemK/MazF family.</text>
</comment>
<dbReference type="STRING" id="1130080.SAMN04488113_10454"/>
<dbReference type="InterPro" id="IPR003477">
    <property type="entry name" value="PemK-like"/>
</dbReference>
<keyword evidence="2" id="KW-1277">Toxin-antitoxin system</keyword>
<proteinExistence type="inferred from homology"/>
<dbReference type="GO" id="GO:0006402">
    <property type="term" value="P:mRNA catabolic process"/>
    <property type="evidence" value="ECO:0007669"/>
    <property type="project" value="TreeGrafter"/>
</dbReference>
<dbReference type="RefSeq" id="WP_091632914.1">
    <property type="nucleotide sequence ID" value="NZ_FNYW01000004.1"/>
</dbReference>
<evidence type="ECO:0000313" key="4">
    <source>
        <dbReference type="Proteomes" id="UP000198564"/>
    </source>
</evidence>
<evidence type="ECO:0000256" key="2">
    <source>
        <dbReference type="ARBA" id="ARBA00022649"/>
    </source>
</evidence>
<dbReference type="Gene3D" id="2.30.30.110">
    <property type="match status" value="1"/>
</dbReference>
<gene>
    <name evidence="3" type="ORF">SAMN04488113_10454</name>
</gene>